<evidence type="ECO:0000256" key="1">
    <source>
        <dbReference type="SAM" id="MobiDB-lite"/>
    </source>
</evidence>
<keyword evidence="2" id="KW-0732">Signal</keyword>
<reference evidence="4 5" key="1">
    <citation type="submission" date="2018-08" db="EMBL/GenBank/DDBJ databases">
        <title>Lysobacter soli KCTC 22011, whole genome shotgun sequence.</title>
        <authorList>
            <person name="Zhang X."/>
            <person name="Feng G."/>
            <person name="Zhu H."/>
        </authorList>
    </citation>
    <scope>NUCLEOTIDE SEQUENCE [LARGE SCALE GENOMIC DNA]</scope>
    <source>
        <strain evidence="4 5">KCTC 22011</strain>
    </source>
</reference>
<dbReference type="RefSeq" id="WP_115842865.1">
    <property type="nucleotide sequence ID" value="NZ_CP183976.1"/>
</dbReference>
<accession>A0A3D8VC26</accession>
<dbReference type="Pfam" id="PF03372">
    <property type="entry name" value="Exo_endo_phos"/>
    <property type="match status" value="1"/>
</dbReference>
<keyword evidence="4" id="KW-0378">Hydrolase</keyword>
<evidence type="ECO:0000259" key="3">
    <source>
        <dbReference type="Pfam" id="PF03372"/>
    </source>
</evidence>
<evidence type="ECO:0000256" key="2">
    <source>
        <dbReference type="SAM" id="SignalP"/>
    </source>
</evidence>
<dbReference type="SUPFAM" id="SSF56219">
    <property type="entry name" value="DNase I-like"/>
    <property type="match status" value="1"/>
</dbReference>
<proteinExistence type="predicted"/>
<feature type="domain" description="Endonuclease/exonuclease/phosphatase" evidence="3">
    <location>
        <begin position="66"/>
        <end position="409"/>
    </location>
</feature>
<evidence type="ECO:0000313" key="4">
    <source>
        <dbReference type="EMBL" id="RDY66561.1"/>
    </source>
</evidence>
<name>A0A3D8VC26_9GAMM</name>
<keyword evidence="4" id="KW-0255">Endonuclease</keyword>
<organism evidence="4 5">
    <name type="scientific">Lysobacter soli</name>
    <dbReference type="NCBI Taxonomy" id="453783"/>
    <lineage>
        <taxon>Bacteria</taxon>
        <taxon>Pseudomonadati</taxon>
        <taxon>Pseudomonadota</taxon>
        <taxon>Gammaproteobacteria</taxon>
        <taxon>Lysobacterales</taxon>
        <taxon>Lysobacteraceae</taxon>
        <taxon>Lysobacter</taxon>
    </lineage>
</organism>
<feature type="signal peptide" evidence="2">
    <location>
        <begin position="1"/>
        <end position="24"/>
    </location>
</feature>
<dbReference type="EMBL" id="QTJR01000008">
    <property type="protein sequence ID" value="RDY66561.1"/>
    <property type="molecule type" value="Genomic_DNA"/>
</dbReference>
<keyword evidence="4" id="KW-0540">Nuclease</keyword>
<dbReference type="InterPro" id="IPR036691">
    <property type="entry name" value="Endo/exonu/phosph_ase_sf"/>
</dbReference>
<keyword evidence="5" id="KW-1185">Reference proteome</keyword>
<feature type="region of interest" description="Disordered" evidence="1">
    <location>
        <begin position="135"/>
        <end position="160"/>
    </location>
</feature>
<dbReference type="Proteomes" id="UP000256829">
    <property type="component" value="Unassembled WGS sequence"/>
</dbReference>
<evidence type="ECO:0000313" key="5">
    <source>
        <dbReference type="Proteomes" id="UP000256829"/>
    </source>
</evidence>
<feature type="chain" id="PRO_5017638038" evidence="2">
    <location>
        <begin position="25"/>
        <end position="422"/>
    </location>
</feature>
<dbReference type="GO" id="GO:0004527">
    <property type="term" value="F:exonuclease activity"/>
    <property type="evidence" value="ECO:0007669"/>
    <property type="project" value="UniProtKB-KW"/>
</dbReference>
<keyword evidence="4" id="KW-0269">Exonuclease</keyword>
<dbReference type="InterPro" id="IPR005135">
    <property type="entry name" value="Endo/exonuclease/phosphatase"/>
</dbReference>
<dbReference type="AlphaFoldDB" id="A0A3D8VC26"/>
<gene>
    <name evidence="4" type="ORF">DX912_12490</name>
</gene>
<dbReference type="PROSITE" id="PS51257">
    <property type="entry name" value="PROKAR_LIPOPROTEIN"/>
    <property type="match status" value="1"/>
</dbReference>
<dbReference type="GO" id="GO:0004519">
    <property type="term" value="F:endonuclease activity"/>
    <property type="evidence" value="ECO:0007669"/>
    <property type="project" value="UniProtKB-KW"/>
</dbReference>
<dbReference type="Gene3D" id="3.60.10.10">
    <property type="entry name" value="Endonuclease/exonuclease/phosphatase"/>
    <property type="match status" value="1"/>
</dbReference>
<protein>
    <submittedName>
        <fullName evidence="4">Endonuclease/exonuclease/phosphatase family protein</fullName>
    </submittedName>
</protein>
<sequence length="422" mass="45650">MSRLPLLLAAPLALLLSACTQVNVKGDPEAWARAMSADTTLRVATYNTSLYDDETGGLVRRLESGDGGARKIAAVLQRVRPDLVLLNEFDFYEQGRAADLFQQHYLEIAQPGGGDPLRYPYRYLAPVNTGVPSGLDLDRNGTAGASTALAGESEASRRNRGNDAWGYGLHPGQYGMLVLSKYPIDAGQVRTFQKLKWSAMPGARMPVDPKTNAPWYPADIWSQLRLSSKSHWDVPVRTPSGVVHFLVSHPTPPVFDGPEDRNGARNADEIRLWSEYLSGDSKPWLCDDRGRCGGLASNARFVIAGDLNNDPVDGDGRHDAIVELLEHPRVLRYATPRSAGAAEKTAQYAAAGIVHRGAPEHATGDFGPKAGTMRLDYVLPSVGFALKDSGVFWPSSTSPDAAIADGSDHHLVWVDLDAAVSK</sequence>
<comment type="caution">
    <text evidence="4">The sequence shown here is derived from an EMBL/GenBank/DDBJ whole genome shotgun (WGS) entry which is preliminary data.</text>
</comment>